<dbReference type="PANTHER" id="PTHR47165:SF4">
    <property type="entry name" value="OS03G0429900 PROTEIN"/>
    <property type="match status" value="1"/>
</dbReference>
<keyword evidence="3" id="KW-0863">Zinc-finger</keyword>
<proteinExistence type="inferred from homology"/>
<evidence type="ECO:0000259" key="6">
    <source>
        <dbReference type="Pfam" id="PF08646"/>
    </source>
</evidence>
<dbReference type="SUPFAM" id="SSF50249">
    <property type="entry name" value="Nucleic acid-binding proteins"/>
    <property type="match status" value="1"/>
</dbReference>
<evidence type="ECO:0000256" key="1">
    <source>
        <dbReference type="ARBA" id="ARBA00005690"/>
    </source>
</evidence>
<dbReference type="InterPro" id="IPR012340">
    <property type="entry name" value="NA-bd_OB-fold"/>
</dbReference>
<comment type="caution">
    <text evidence="7">The sequence shown here is derived from an EMBL/GenBank/DDBJ whole genome shotgun (WGS) entry which is preliminary data.</text>
</comment>
<dbReference type="InterPro" id="IPR013955">
    <property type="entry name" value="Rep_factor-A_C"/>
</dbReference>
<reference evidence="7 8" key="1">
    <citation type="submission" date="2021-05" db="EMBL/GenBank/DDBJ databases">
        <title>Genome Assembly of Synthetic Allotetraploid Brassica napus Reveals Homoeologous Exchanges between Subgenomes.</title>
        <authorList>
            <person name="Davis J.T."/>
        </authorList>
    </citation>
    <scope>NUCLEOTIDE SEQUENCE [LARGE SCALE GENOMIC DNA]</scope>
    <source>
        <strain evidence="8">cv. Da-Ae</strain>
        <tissue evidence="7">Seedling</tissue>
    </source>
</reference>
<feature type="domain" description="Replication factor A C-terminal" evidence="6">
    <location>
        <begin position="196"/>
        <end position="323"/>
    </location>
</feature>
<dbReference type="CDD" id="cd04476">
    <property type="entry name" value="RPA1_DBD_C"/>
    <property type="match status" value="1"/>
</dbReference>
<keyword evidence="8" id="KW-1185">Reference proteome</keyword>
<evidence type="ECO:0000313" key="8">
    <source>
        <dbReference type="Proteomes" id="UP000824890"/>
    </source>
</evidence>
<dbReference type="PANTHER" id="PTHR47165">
    <property type="entry name" value="OS03G0429900 PROTEIN"/>
    <property type="match status" value="1"/>
</dbReference>
<evidence type="ECO:0000256" key="2">
    <source>
        <dbReference type="ARBA" id="ARBA00022723"/>
    </source>
</evidence>
<evidence type="ECO:0000256" key="4">
    <source>
        <dbReference type="ARBA" id="ARBA00022833"/>
    </source>
</evidence>
<accession>A0ABQ8DEK0</accession>
<dbReference type="Proteomes" id="UP000824890">
    <property type="component" value="Unassembled WGS sequence"/>
</dbReference>
<name>A0ABQ8DEK0_BRANA</name>
<dbReference type="InterPro" id="IPR047192">
    <property type="entry name" value="Euk_RPA1_DBD_C"/>
</dbReference>
<keyword evidence="2" id="KW-0479">Metal-binding</keyword>
<evidence type="ECO:0000256" key="3">
    <source>
        <dbReference type="ARBA" id="ARBA00022771"/>
    </source>
</evidence>
<evidence type="ECO:0000313" key="7">
    <source>
        <dbReference type="EMBL" id="KAH0926845.1"/>
    </source>
</evidence>
<organism evidence="7 8">
    <name type="scientific">Brassica napus</name>
    <name type="common">Rape</name>
    <dbReference type="NCBI Taxonomy" id="3708"/>
    <lineage>
        <taxon>Eukaryota</taxon>
        <taxon>Viridiplantae</taxon>
        <taxon>Streptophyta</taxon>
        <taxon>Embryophyta</taxon>
        <taxon>Tracheophyta</taxon>
        <taxon>Spermatophyta</taxon>
        <taxon>Magnoliopsida</taxon>
        <taxon>eudicotyledons</taxon>
        <taxon>Gunneridae</taxon>
        <taxon>Pentapetalae</taxon>
        <taxon>rosids</taxon>
        <taxon>malvids</taxon>
        <taxon>Brassicales</taxon>
        <taxon>Brassicaceae</taxon>
        <taxon>Brassiceae</taxon>
        <taxon>Brassica</taxon>
    </lineage>
</organism>
<dbReference type="EMBL" id="JAGKQM010000005">
    <property type="protein sequence ID" value="KAH0926845.1"/>
    <property type="molecule type" value="Genomic_DNA"/>
</dbReference>
<keyword evidence="5" id="KW-0238">DNA-binding</keyword>
<evidence type="ECO:0000256" key="5">
    <source>
        <dbReference type="ARBA" id="ARBA00023125"/>
    </source>
</evidence>
<protein>
    <recommendedName>
        <fullName evidence="6">Replication factor A C-terminal domain-containing protein</fullName>
    </recommendedName>
</protein>
<sequence>MASSDVVVAHSAFDVLRLGRSAQFIVGRLLRFWDSKNIKKQGEFMGITLLLLDEKIQSVQGSDLKDAGVMSRVTVRLMIEPMVVVYLSLWDDAASKFRGLISSGDRTQSVMVVTTVNPKIFGGNLYLNSTPATKFYFDRALEAIVEFTASLNAPLGEAFPCIDNKDGIRKKEVVSIGELNKFITSSDEQTQEADFICKARVMEVLQQNGWSFISCTGCSKKLEKFGSSLRCNRCANPNVTGVIKYRVELVVDDGADNATFVVFDKEMVKLTKQDAAGLTLDEMNGGESEELPQIDLAGKEIIFHIRVTPFNFTPNHRTFTVSSILDIIPSETFKTTEDEYVQVVKRRHLPARMSKVKLMNQVHLLMESQKGPVKASVSEVKKQDHRQPTYVVLKINEAILIGDRNLSFRLKCCKLIEHYIHSAVSLPCNQCQWCCELTLFSILISHIIIYSRYRVELLVDDGNNYATFLVFNKEMLKLIKQDAATLLHDEVSVSYHTIVQTVTITDTYNLLHINETASVQVKYGEPATLVSASYTSTDEVEKGGRTHSRE</sequence>
<comment type="similarity">
    <text evidence="1">Belongs to the replication factor A protein 1 family.</text>
</comment>
<gene>
    <name evidence="7" type="ORF">HID58_019101</name>
</gene>
<keyword evidence="4" id="KW-0862">Zinc</keyword>
<dbReference type="Pfam" id="PF08646">
    <property type="entry name" value="Rep_fac-A_C"/>
    <property type="match status" value="1"/>
</dbReference>
<dbReference type="Gene3D" id="2.40.50.140">
    <property type="entry name" value="Nucleic acid-binding proteins"/>
    <property type="match status" value="2"/>
</dbReference>